<evidence type="ECO:0000256" key="1">
    <source>
        <dbReference type="ARBA" id="ARBA00004651"/>
    </source>
</evidence>
<keyword evidence="7 11" id="KW-0812">Transmembrane</keyword>
<evidence type="ECO:0000256" key="8">
    <source>
        <dbReference type="ARBA" id="ARBA00022989"/>
    </source>
</evidence>
<accession>A0A2N7AS72</accession>
<evidence type="ECO:0000313" key="13">
    <source>
        <dbReference type="EMBL" id="PMD68208.1"/>
    </source>
</evidence>
<dbReference type="EMBL" id="NIPR01000052">
    <property type="protein sequence ID" value="PMD68208.1"/>
    <property type="molecule type" value="Genomic_DNA"/>
</dbReference>
<feature type="transmembrane region" description="Helical" evidence="11">
    <location>
        <begin position="231"/>
        <end position="253"/>
    </location>
</feature>
<evidence type="ECO:0000256" key="7">
    <source>
        <dbReference type="ARBA" id="ARBA00022692"/>
    </source>
</evidence>
<feature type="transmembrane region" description="Helical" evidence="11">
    <location>
        <begin position="274"/>
        <end position="300"/>
    </location>
</feature>
<dbReference type="OrthoDB" id="384327at2"/>
<evidence type="ECO:0000313" key="14">
    <source>
        <dbReference type="Proteomes" id="UP000235649"/>
    </source>
</evidence>
<dbReference type="Pfam" id="PF02687">
    <property type="entry name" value="FtsX"/>
    <property type="match status" value="1"/>
</dbReference>
<comment type="caution">
    <text evidence="13">The sequence shown here is derived from an EMBL/GenBank/DDBJ whole genome shotgun (WGS) entry which is preliminary data.</text>
</comment>
<organism evidence="13 14">
    <name type="scientific">Companilactobacillus nuruki</name>
    <dbReference type="NCBI Taxonomy" id="1993540"/>
    <lineage>
        <taxon>Bacteria</taxon>
        <taxon>Bacillati</taxon>
        <taxon>Bacillota</taxon>
        <taxon>Bacilli</taxon>
        <taxon>Lactobacillales</taxon>
        <taxon>Lactobacillaceae</taxon>
        <taxon>Companilactobacillus</taxon>
    </lineage>
</organism>
<evidence type="ECO:0000256" key="9">
    <source>
        <dbReference type="ARBA" id="ARBA00023136"/>
    </source>
</evidence>
<dbReference type="RefSeq" id="WP_102196993.1">
    <property type="nucleotide sequence ID" value="NZ_NIPR01000052.1"/>
</dbReference>
<gene>
    <name evidence="13" type="ORF">CBP76_11460</name>
</gene>
<reference evidence="13 14" key="1">
    <citation type="submission" date="2017-05" db="EMBL/GenBank/DDBJ databases">
        <title>Lactobacillus nurukis nov., sp. nov., isolated from nuruk.</title>
        <authorList>
            <person name="Kim S.-J."/>
        </authorList>
    </citation>
    <scope>NUCLEOTIDE SEQUENCE [LARGE SCALE GENOMIC DNA]</scope>
    <source>
        <strain evidence="13 14">SYF10-1a</strain>
    </source>
</reference>
<evidence type="ECO:0000256" key="3">
    <source>
        <dbReference type="ARBA" id="ARBA00011131"/>
    </source>
</evidence>
<comment type="function">
    <text evidence="10">Part of the ABC transporter complex hrt involved in hemin import. Responsible for the translocation of the substrate across the membrane.</text>
</comment>
<feature type="transmembrane region" description="Helical" evidence="11">
    <location>
        <begin position="15"/>
        <end position="36"/>
    </location>
</feature>
<keyword evidence="5" id="KW-0813">Transport</keyword>
<dbReference type="InterPro" id="IPR003838">
    <property type="entry name" value="ABC3_permease_C"/>
</dbReference>
<keyword evidence="8 11" id="KW-1133">Transmembrane helix</keyword>
<comment type="subunit">
    <text evidence="3">The complex is composed of two ATP-binding proteins (HrtA), two transmembrane proteins (HrtB) and a solute-binding protein.</text>
</comment>
<dbReference type="GO" id="GO:0005886">
    <property type="term" value="C:plasma membrane"/>
    <property type="evidence" value="ECO:0007669"/>
    <property type="project" value="UniProtKB-SubCell"/>
</dbReference>
<feature type="transmembrane region" description="Helical" evidence="11">
    <location>
        <begin position="312"/>
        <end position="337"/>
    </location>
</feature>
<protein>
    <recommendedName>
        <fullName evidence="4">Putative hemin transport system permease protein HrtB</fullName>
    </recommendedName>
</protein>
<feature type="domain" description="ABC3 transporter permease C-terminal" evidence="12">
    <location>
        <begin position="233"/>
        <end position="344"/>
    </location>
</feature>
<comment type="subcellular location">
    <subcellularLocation>
        <location evidence="1">Cell membrane</location>
        <topology evidence="1">Multi-pass membrane protein</topology>
    </subcellularLocation>
</comment>
<evidence type="ECO:0000256" key="6">
    <source>
        <dbReference type="ARBA" id="ARBA00022475"/>
    </source>
</evidence>
<name>A0A2N7AS72_9LACO</name>
<evidence type="ECO:0000256" key="2">
    <source>
        <dbReference type="ARBA" id="ARBA00008697"/>
    </source>
</evidence>
<evidence type="ECO:0000256" key="11">
    <source>
        <dbReference type="SAM" id="Phobius"/>
    </source>
</evidence>
<keyword evidence="6" id="KW-1003">Cell membrane</keyword>
<dbReference type="AlphaFoldDB" id="A0A2N7AS72"/>
<evidence type="ECO:0000259" key="12">
    <source>
        <dbReference type="Pfam" id="PF02687"/>
    </source>
</evidence>
<comment type="similarity">
    <text evidence="2">Belongs to the ABC-4 integral membrane protein family. HrtB subfamily.</text>
</comment>
<keyword evidence="14" id="KW-1185">Reference proteome</keyword>
<keyword evidence="9 11" id="KW-0472">Membrane</keyword>
<evidence type="ECO:0000256" key="5">
    <source>
        <dbReference type="ARBA" id="ARBA00022448"/>
    </source>
</evidence>
<dbReference type="PANTHER" id="PTHR43738">
    <property type="entry name" value="ABC TRANSPORTER, MEMBRANE PROTEIN"/>
    <property type="match status" value="1"/>
</dbReference>
<dbReference type="InterPro" id="IPR051125">
    <property type="entry name" value="ABC-4/HrtB_transporter"/>
</dbReference>
<proteinExistence type="inferred from homology"/>
<dbReference type="Proteomes" id="UP000235649">
    <property type="component" value="Unassembled WGS sequence"/>
</dbReference>
<dbReference type="PANTHER" id="PTHR43738:SF1">
    <property type="entry name" value="HEMIN TRANSPORT SYSTEM PERMEASE PROTEIN HRTB-RELATED"/>
    <property type="match status" value="1"/>
</dbReference>
<evidence type="ECO:0000256" key="10">
    <source>
        <dbReference type="ARBA" id="ARBA00024973"/>
    </source>
</evidence>
<evidence type="ECO:0000256" key="4">
    <source>
        <dbReference type="ARBA" id="ARBA00016962"/>
    </source>
</evidence>
<sequence length="352" mass="38632">MFLTLKELRHEKLKFGALGLIIFLIVFLVLFITGLANGLANDSGSALKNTSAQTFILQKGSEKRLNRSQLTDADWNKVNHRNAAKLSVAQMTIQKSNKASKKTDIAYFVTDANSFLNPKTINGQKLKNNDNNSVVVSSKLKTDGYKIGDTFKDSTSKKVFKIAGFTDNTAYSHTPVIYLNFKQYQHIAPQNNNFNAIVLQSQLKQKTGYQVVDKQSLIGAIPGYSAEQGSLYLMIGFLYLISLFVLAVFFYIINLQKLSDFGTLKALGTSTPYLVRHVITEMGLLSLISILLSFAITYLIKLVLPASMPFSLSSGVLLGTGGLFILITLLSALLSLIKVIKIDPITAIGGNN</sequence>